<feature type="region of interest" description="Disordered" evidence="7">
    <location>
        <begin position="387"/>
        <end position="474"/>
    </location>
</feature>
<name>A0A9J6FTK5_HAELO</name>
<reference evidence="10 11" key="1">
    <citation type="journal article" date="2020" name="Cell">
        <title>Large-Scale Comparative Analyses of Tick Genomes Elucidate Their Genetic Diversity and Vector Capacities.</title>
        <authorList>
            <consortium name="Tick Genome and Microbiome Consortium (TIGMIC)"/>
            <person name="Jia N."/>
            <person name="Wang J."/>
            <person name="Shi W."/>
            <person name="Du L."/>
            <person name="Sun Y."/>
            <person name="Zhan W."/>
            <person name="Jiang J.F."/>
            <person name="Wang Q."/>
            <person name="Zhang B."/>
            <person name="Ji P."/>
            <person name="Bell-Sakyi L."/>
            <person name="Cui X.M."/>
            <person name="Yuan T.T."/>
            <person name="Jiang B.G."/>
            <person name="Yang W.F."/>
            <person name="Lam T.T."/>
            <person name="Chang Q.C."/>
            <person name="Ding S.J."/>
            <person name="Wang X.J."/>
            <person name="Zhu J.G."/>
            <person name="Ruan X.D."/>
            <person name="Zhao L."/>
            <person name="Wei J.T."/>
            <person name="Ye R.Z."/>
            <person name="Que T.C."/>
            <person name="Du C.H."/>
            <person name="Zhou Y.H."/>
            <person name="Cheng J.X."/>
            <person name="Dai P.F."/>
            <person name="Guo W.B."/>
            <person name="Han X.H."/>
            <person name="Huang E.J."/>
            <person name="Li L.F."/>
            <person name="Wei W."/>
            <person name="Gao Y.C."/>
            <person name="Liu J.Z."/>
            <person name="Shao H.Z."/>
            <person name="Wang X."/>
            <person name="Wang C.C."/>
            <person name="Yang T.C."/>
            <person name="Huo Q.B."/>
            <person name="Li W."/>
            <person name="Chen H.Y."/>
            <person name="Chen S.E."/>
            <person name="Zhou L.G."/>
            <person name="Ni X.B."/>
            <person name="Tian J.H."/>
            <person name="Sheng Y."/>
            <person name="Liu T."/>
            <person name="Pan Y.S."/>
            <person name="Xia L.Y."/>
            <person name="Li J."/>
            <person name="Zhao F."/>
            <person name="Cao W.C."/>
        </authorList>
    </citation>
    <scope>NUCLEOTIDE SEQUENCE [LARGE SCALE GENOMIC DNA]</scope>
    <source>
        <strain evidence="10">HaeL-2018</strain>
    </source>
</reference>
<feature type="domain" description="MHD" evidence="8">
    <location>
        <begin position="836"/>
        <end position="1129"/>
    </location>
</feature>
<feature type="compositionally biased region" description="Low complexity" evidence="7">
    <location>
        <begin position="494"/>
        <end position="508"/>
    </location>
</feature>
<dbReference type="PROSITE" id="PS51741">
    <property type="entry name" value="F_BAR"/>
    <property type="match status" value="1"/>
</dbReference>
<comment type="caution">
    <text evidence="10">The sequence shown here is derived from an EMBL/GenBank/DDBJ whole genome shotgun (WGS) entry which is preliminary data.</text>
</comment>
<feature type="compositionally biased region" description="Low complexity" evidence="7">
    <location>
        <begin position="300"/>
        <end position="313"/>
    </location>
</feature>
<dbReference type="InterPro" id="IPR054713">
    <property type="entry name" value="GMIP/FCHO2-like_FCH"/>
</dbReference>
<dbReference type="AlphaFoldDB" id="A0A9J6FTK5"/>
<dbReference type="GO" id="GO:0005886">
    <property type="term" value="C:plasma membrane"/>
    <property type="evidence" value="ECO:0007669"/>
    <property type="project" value="TreeGrafter"/>
</dbReference>
<dbReference type="OrthoDB" id="5593455at2759"/>
<dbReference type="SMART" id="SM00055">
    <property type="entry name" value="FCH"/>
    <property type="match status" value="1"/>
</dbReference>
<keyword evidence="11" id="KW-1185">Reference proteome</keyword>
<feature type="region of interest" description="Disordered" evidence="7">
    <location>
        <begin position="1000"/>
        <end position="1019"/>
    </location>
</feature>
<dbReference type="InterPro" id="IPR001060">
    <property type="entry name" value="FCH_dom"/>
</dbReference>
<dbReference type="Gene3D" id="1.20.1270.60">
    <property type="entry name" value="Arfaptin homology (AH) domain/BAR domain"/>
    <property type="match status" value="1"/>
</dbReference>
<keyword evidence="5" id="KW-0168">Coated pit</keyword>
<feature type="compositionally biased region" description="Low complexity" evidence="7">
    <location>
        <begin position="748"/>
        <end position="765"/>
    </location>
</feature>
<proteinExistence type="inferred from homology"/>
<evidence type="ECO:0000256" key="1">
    <source>
        <dbReference type="ARBA" id="ARBA00004283"/>
    </source>
</evidence>
<accession>A0A9J6FTK5</accession>
<comment type="subcellular location">
    <subcellularLocation>
        <location evidence="1">Membrane</location>
        <location evidence="1">Clathrin-coated pit</location>
        <topology evidence="1">Peripheral membrane protein</topology>
        <orientation evidence="1">Cytoplasmic side</orientation>
    </subcellularLocation>
</comment>
<evidence type="ECO:0000256" key="5">
    <source>
        <dbReference type="ARBA" id="ARBA00023176"/>
    </source>
</evidence>
<keyword evidence="3" id="KW-0254">Endocytosis</keyword>
<evidence type="ECO:0000313" key="10">
    <source>
        <dbReference type="EMBL" id="KAH9366610.1"/>
    </source>
</evidence>
<dbReference type="InterPro" id="IPR028565">
    <property type="entry name" value="MHD"/>
</dbReference>
<evidence type="ECO:0000313" key="11">
    <source>
        <dbReference type="Proteomes" id="UP000821853"/>
    </source>
</evidence>
<gene>
    <name evidence="10" type="ORF">HPB48_010281</name>
</gene>
<feature type="domain" description="F-BAR" evidence="9">
    <location>
        <begin position="20"/>
        <end position="263"/>
    </location>
</feature>
<protein>
    <recommendedName>
        <fullName evidence="12">Proline-serine-threonine phosphatase interacting protein</fullName>
    </recommendedName>
</protein>
<dbReference type="GO" id="GO:0048268">
    <property type="term" value="P:clathrin coat assembly"/>
    <property type="evidence" value="ECO:0007669"/>
    <property type="project" value="TreeGrafter"/>
</dbReference>
<comment type="similarity">
    <text evidence="2">Belongs to the FCHO family.</text>
</comment>
<feature type="region of interest" description="Disordered" evidence="7">
    <location>
        <begin position="492"/>
        <end position="532"/>
    </location>
</feature>
<feature type="compositionally biased region" description="Polar residues" evidence="7">
    <location>
        <begin position="705"/>
        <end position="715"/>
    </location>
</feature>
<sequence length="1250" mass="133867">MHYASPNSEDPHTLDKNCWEQNKQSGEKNNGFDVLYHNMKYGYVAAKELAEFFRERSLVEESQSKLLSKLARQAGSSCSTGTFGPLWGVLRITSEKLSSLHAQMVAQLQDLVREVQRYCEEQHRRHKQVKEEEAPTSTVVQGLQQTTGALAKARELYTARCLELERLRREASPRDLDRAEAKARKACDEYRLLVERHGVVRADFERRMAGSCQRFQELESAHLRHMKEFLAGYARVLDSSHALVGQVHAEFRQQCDALDVETLLKQFADAHQTGSEKPEPAVFEEADPGLQLTPTSAGGTSSPPFFSTSTPASAALGSENGPVLLADLSSSTASSTTVAATNGPPPPPPPQQQPAAAAKKEGKASGRRHRAMSLLDLFFFSPSLSAAKTPASPTANDAPAAATAAAATNAPPAVPAGFLRTKWERQKEKRKRKKEQSSSSKEASATSGEARTGGASIVLSHEASPPPVERSAPRRLSIEPAQVEAPDLESLCQVAPSSSAPATTSAMPVPVPNRSVRDSRESEEQGAEVDEEGYTVRPASDRHKESILFFSQASVKGHLFCYVCINISRSFPAKECICSFPLTNFCSDDRDSFYSSSDGDSDDEDRDRRIHIEIKPLSNGAPMSASVDELRATIGSLSLSPIPQHSSRRPETLYIRHKARRAYNSATSTPDEAPKRPANQSSKDNSGGGGSGTEADMLGLFPLDTSVSTPTTRLQSPLGMGDSGAQQPSAASASAPSEASTDKAPSDSISSEASKGAASSSSRGGTPTSAFTAPALPRPPSRRSEQAATVRGRASPSLPMSRTESVGSLSSDFKTTSMPLGSSRGPSPLTIGLCDSIPLAIAFQEVVHARFRGTDETLCQVKLLGDMKVSFPAGIVHVLTNNPSPATLAFRVNTARFDNVLPNKNLITLDTSQSTSDRCVYEFNMSLLTGLLRRQHEQSPSASYFNIDILKYHVRAGPGARSAPLHLVAYWKTQDDNTDLKVDYEYNAKALSLPAGTGATGVGQPASTTNPSPAAPPGLPPLTGVCLGVPMDGGVTGVQETQRALWRLTEPLGGSASSGGSQRGGSLLARFALSRGPSTPRPLEVRFLCEGATLSGATFELIGQGYRVSLVKRQIMSASPPSSPDEEDRSALAAAAVPSPVAGPTDRHEAAASELSQPSSEPPPLSRSYTSKPRPRNSAPSKPHPKTPPLPKSPHPRRLRLLGAPPPKLRPLKVPPPKPRPLHITIHHSSSSSNTRPRLRPFSPRPTSRP</sequence>
<feature type="compositionally biased region" description="Polar residues" evidence="7">
    <location>
        <begin position="798"/>
        <end position="820"/>
    </location>
</feature>
<organism evidence="10 11">
    <name type="scientific">Haemaphysalis longicornis</name>
    <name type="common">Bush tick</name>
    <dbReference type="NCBI Taxonomy" id="44386"/>
    <lineage>
        <taxon>Eukaryota</taxon>
        <taxon>Metazoa</taxon>
        <taxon>Ecdysozoa</taxon>
        <taxon>Arthropoda</taxon>
        <taxon>Chelicerata</taxon>
        <taxon>Arachnida</taxon>
        <taxon>Acari</taxon>
        <taxon>Parasitiformes</taxon>
        <taxon>Ixodida</taxon>
        <taxon>Ixodoidea</taxon>
        <taxon>Ixodidae</taxon>
        <taxon>Haemaphysalinae</taxon>
        <taxon>Haemaphysalis</taxon>
    </lineage>
</organism>
<dbReference type="InterPro" id="IPR018808">
    <property type="entry name" value="Muniscin_C"/>
</dbReference>
<feature type="compositionally biased region" description="Pro residues" evidence="7">
    <location>
        <begin position="1204"/>
        <end position="1219"/>
    </location>
</feature>
<dbReference type="GO" id="GO:0072583">
    <property type="term" value="P:clathrin-dependent endocytosis"/>
    <property type="evidence" value="ECO:0007669"/>
    <property type="project" value="TreeGrafter"/>
</dbReference>
<feature type="compositionally biased region" description="Pro residues" evidence="7">
    <location>
        <begin position="343"/>
        <end position="352"/>
    </location>
</feature>
<dbReference type="SUPFAM" id="SSF103657">
    <property type="entry name" value="BAR/IMD domain-like"/>
    <property type="match status" value="1"/>
</dbReference>
<evidence type="ECO:0008006" key="12">
    <source>
        <dbReference type="Google" id="ProtNLM"/>
    </source>
</evidence>
<feature type="compositionally biased region" description="Low complexity" evidence="7">
    <location>
        <begin position="723"/>
        <end position="739"/>
    </location>
</feature>
<dbReference type="VEuPathDB" id="VectorBase:HLOH_046974"/>
<dbReference type="Pfam" id="PF10291">
    <property type="entry name" value="muHD"/>
    <property type="match status" value="1"/>
</dbReference>
<dbReference type="InterPro" id="IPR027267">
    <property type="entry name" value="AH/BAR_dom_sf"/>
</dbReference>
<evidence type="ECO:0000256" key="6">
    <source>
        <dbReference type="PROSITE-ProRule" id="PRU01077"/>
    </source>
</evidence>
<dbReference type="PROSITE" id="PS51072">
    <property type="entry name" value="MHD"/>
    <property type="match status" value="1"/>
</dbReference>
<evidence type="ECO:0000256" key="7">
    <source>
        <dbReference type="SAM" id="MobiDB-lite"/>
    </source>
</evidence>
<feature type="compositionally biased region" description="Low complexity" evidence="7">
    <location>
        <begin position="387"/>
        <end position="411"/>
    </location>
</feature>
<keyword evidence="4 6" id="KW-0175">Coiled coil</keyword>
<dbReference type="CDD" id="cd07648">
    <property type="entry name" value="F-BAR_FCHO"/>
    <property type="match status" value="1"/>
</dbReference>
<dbReference type="OMA" id="QDEYKYS"/>
<dbReference type="PANTHER" id="PTHR23065:SF15">
    <property type="entry name" value="AT02057P"/>
    <property type="match status" value="1"/>
</dbReference>
<feature type="region of interest" description="Disordered" evidence="7">
    <location>
        <begin position="662"/>
        <end position="825"/>
    </location>
</feature>
<dbReference type="PANTHER" id="PTHR23065">
    <property type="entry name" value="PROLINE-SERINE-THREONINE PHOSPHATASE INTERACTING PROTEIN 1"/>
    <property type="match status" value="1"/>
</dbReference>
<feature type="compositionally biased region" description="Low complexity" evidence="7">
    <location>
        <begin position="330"/>
        <end position="341"/>
    </location>
</feature>
<dbReference type="Pfam" id="PF22699">
    <property type="entry name" value="GMIP-like_FCH"/>
    <property type="match status" value="1"/>
</dbReference>
<dbReference type="EMBL" id="JABSTR010000004">
    <property type="protein sequence ID" value="KAH9366610.1"/>
    <property type="molecule type" value="Genomic_DNA"/>
</dbReference>
<dbReference type="Proteomes" id="UP000821853">
    <property type="component" value="Chromosome 2"/>
</dbReference>
<keyword evidence="5" id="KW-0472">Membrane</keyword>
<evidence type="ECO:0000256" key="2">
    <source>
        <dbReference type="ARBA" id="ARBA00011064"/>
    </source>
</evidence>
<feature type="region of interest" description="Disordered" evidence="7">
    <location>
        <begin position="289"/>
        <end position="313"/>
    </location>
</feature>
<feature type="region of interest" description="Disordered" evidence="7">
    <location>
        <begin position="330"/>
        <end position="368"/>
    </location>
</feature>
<feature type="compositionally biased region" description="Low complexity" evidence="7">
    <location>
        <begin position="437"/>
        <end position="447"/>
    </location>
</feature>
<dbReference type="InterPro" id="IPR031160">
    <property type="entry name" value="F_BAR_dom"/>
</dbReference>
<feature type="region of interest" description="Disordered" evidence="7">
    <location>
        <begin position="1138"/>
        <end position="1250"/>
    </location>
</feature>
<dbReference type="GO" id="GO:0030136">
    <property type="term" value="C:clathrin-coated vesicle"/>
    <property type="evidence" value="ECO:0007669"/>
    <property type="project" value="TreeGrafter"/>
</dbReference>
<evidence type="ECO:0000256" key="4">
    <source>
        <dbReference type="ARBA" id="ARBA00023054"/>
    </source>
</evidence>
<evidence type="ECO:0000256" key="3">
    <source>
        <dbReference type="ARBA" id="ARBA00022583"/>
    </source>
</evidence>
<evidence type="ECO:0000259" key="9">
    <source>
        <dbReference type="PROSITE" id="PS51741"/>
    </source>
</evidence>
<evidence type="ECO:0000259" key="8">
    <source>
        <dbReference type="PROSITE" id="PS51072"/>
    </source>
</evidence>
<dbReference type="GO" id="GO:0005905">
    <property type="term" value="C:clathrin-coated pit"/>
    <property type="evidence" value="ECO:0007669"/>
    <property type="project" value="UniProtKB-SubCell"/>
</dbReference>